<keyword evidence="3" id="KW-1185">Reference proteome</keyword>
<evidence type="ECO:0000313" key="3">
    <source>
        <dbReference type="Proteomes" id="UP000695000"/>
    </source>
</evidence>
<protein>
    <submittedName>
        <fullName evidence="4">Uncharacterized protein LOC108564897</fullName>
    </submittedName>
</protein>
<name>A0ABM1MYD6_NICVS</name>
<organism evidence="3 4">
    <name type="scientific">Nicrophorus vespilloides</name>
    <name type="common">Boreal carrion beetle</name>
    <dbReference type="NCBI Taxonomy" id="110193"/>
    <lineage>
        <taxon>Eukaryota</taxon>
        <taxon>Metazoa</taxon>
        <taxon>Ecdysozoa</taxon>
        <taxon>Arthropoda</taxon>
        <taxon>Hexapoda</taxon>
        <taxon>Insecta</taxon>
        <taxon>Pterygota</taxon>
        <taxon>Neoptera</taxon>
        <taxon>Endopterygota</taxon>
        <taxon>Coleoptera</taxon>
        <taxon>Polyphaga</taxon>
        <taxon>Staphyliniformia</taxon>
        <taxon>Silphidae</taxon>
        <taxon>Nicrophorinae</taxon>
        <taxon>Nicrophorus</taxon>
    </lineage>
</organism>
<evidence type="ECO:0000313" key="4">
    <source>
        <dbReference type="RefSeq" id="XP_017779586.1"/>
    </source>
</evidence>
<dbReference type="RefSeq" id="XP_017779586.1">
    <property type="nucleotide sequence ID" value="XM_017924097.1"/>
</dbReference>
<feature type="region of interest" description="Disordered" evidence="1">
    <location>
        <begin position="48"/>
        <end position="68"/>
    </location>
</feature>
<accession>A0ABM1MYD6</accession>
<keyword evidence="2" id="KW-0732">Signal</keyword>
<dbReference type="GeneID" id="108564897"/>
<evidence type="ECO:0000256" key="1">
    <source>
        <dbReference type="SAM" id="MobiDB-lite"/>
    </source>
</evidence>
<feature type="chain" id="PRO_5046686539" evidence="2">
    <location>
        <begin position="23"/>
        <end position="101"/>
    </location>
</feature>
<gene>
    <name evidence="4" type="primary">LOC108564897</name>
</gene>
<evidence type="ECO:0000256" key="2">
    <source>
        <dbReference type="SAM" id="SignalP"/>
    </source>
</evidence>
<dbReference type="Proteomes" id="UP000695000">
    <property type="component" value="Unplaced"/>
</dbReference>
<sequence length="101" mass="11495">MAKLCFLLAALFVFSTIAYAQAEPVPSFDLARSQRWLMEKNVRASDVEKVPETTEVTPGESTETEETGGFLQSLRKAIFFIPKMFLNSVLRMIEAMLKWMN</sequence>
<reference evidence="4" key="1">
    <citation type="submission" date="2025-08" db="UniProtKB">
        <authorList>
            <consortium name="RefSeq"/>
        </authorList>
    </citation>
    <scope>IDENTIFICATION</scope>
    <source>
        <tissue evidence="4">Whole Larva</tissue>
    </source>
</reference>
<proteinExistence type="predicted"/>
<feature type="signal peptide" evidence="2">
    <location>
        <begin position="1"/>
        <end position="22"/>
    </location>
</feature>